<evidence type="ECO:0000313" key="2">
    <source>
        <dbReference type="EMBL" id="MFD2587444.1"/>
    </source>
</evidence>
<evidence type="ECO:0000256" key="1">
    <source>
        <dbReference type="SAM" id="SignalP"/>
    </source>
</evidence>
<sequence length="265" mass="30297">MNRMVDFRCILIVFCLTLCGNNFGAIAQELQKLHTIHEIVDSAFENSKVVMINEVHAGQKRNKRTRIVGQLALPKAHSHGVRTLAMEALTLPFAQEANRTRKVPLIDTKFGYLHQPDMMQLMQTALDLGWNLVPYEDFDYKGASTIEAINAREKIQAQNLFEIFKKLPKNEKLLVWCGNSHLNKNPAEISMGTFFPMGYQFWKISGVEPFVIDQTPTVDLKGDGSAFKKWEAYKDKLKTNFHQTMGILNLDKKRARILSLRNSIE</sequence>
<dbReference type="Proteomes" id="UP001597526">
    <property type="component" value="Unassembled WGS sequence"/>
</dbReference>
<keyword evidence="1" id="KW-0732">Signal</keyword>
<proteinExistence type="predicted"/>
<comment type="caution">
    <text evidence="2">The sequence shown here is derived from an EMBL/GenBank/DDBJ whole genome shotgun (WGS) entry which is preliminary data.</text>
</comment>
<accession>A0ABW5MWE7</accession>
<dbReference type="RefSeq" id="WP_377766982.1">
    <property type="nucleotide sequence ID" value="NZ_JBHULB010000014.1"/>
</dbReference>
<dbReference type="EMBL" id="JBHULB010000014">
    <property type="protein sequence ID" value="MFD2587444.1"/>
    <property type="molecule type" value="Genomic_DNA"/>
</dbReference>
<feature type="chain" id="PRO_5045183214" description="Haem-binding uptake Tiki superfamily ChaN domain-containing protein" evidence="1">
    <location>
        <begin position="28"/>
        <end position="265"/>
    </location>
</feature>
<gene>
    <name evidence="2" type="ORF">ACFSQJ_10920</name>
</gene>
<dbReference type="SUPFAM" id="SSF159501">
    <property type="entry name" value="EreA/ChaN-like"/>
    <property type="match status" value="1"/>
</dbReference>
<feature type="signal peptide" evidence="1">
    <location>
        <begin position="1"/>
        <end position="27"/>
    </location>
</feature>
<reference evidence="3" key="1">
    <citation type="journal article" date="2019" name="Int. J. Syst. Evol. Microbiol.">
        <title>The Global Catalogue of Microorganisms (GCM) 10K type strain sequencing project: providing services to taxonomists for standard genome sequencing and annotation.</title>
        <authorList>
            <consortium name="The Broad Institute Genomics Platform"/>
            <consortium name="The Broad Institute Genome Sequencing Center for Infectious Disease"/>
            <person name="Wu L."/>
            <person name="Ma J."/>
        </authorList>
    </citation>
    <scope>NUCLEOTIDE SEQUENCE [LARGE SCALE GENOMIC DNA]</scope>
    <source>
        <strain evidence="3">KCTC 52368</strain>
    </source>
</reference>
<evidence type="ECO:0000313" key="3">
    <source>
        <dbReference type="Proteomes" id="UP001597526"/>
    </source>
</evidence>
<keyword evidence="3" id="KW-1185">Reference proteome</keyword>
<organism evidence="2 3">
    <name type="scientific">Croceitalea marina</name>
    <dbReference type="NCBI Taxonomy" id="1775166"/>
    <lineage>
        <taxon>Bacteria</taxon>
        <taxon>Pseudomonadati</taxon>
        <taxon>Bacteroidota</taxon>
        <taxon>Flavobacteriia</taxon>
        <taxon>Flavobacteriales</taxon>
        <taxon>Flavobacteriaceae</taxon>
        <taxon>Croceitalea</taxon>
    </lineage>
</organism>
<evidence type="ECO:0008006" key="4">
    <source>
        <dbReference type="Google" id="ProtNLM"/>
    </source>
</evidence>
<name>A0ABW5MWE7_9FLAO</name>
<protein>
    <recommendedName>
        <fullName evidence="4">Haem-binding uptake Tiki superfamily ChaN domain-containing protein</fullName>
    </recommendedName>
</protein>